<keyword evidence="3" id="KW-1185">Reference proteome</keyword>
<reference evidence="2" key="1">
    <citation type="journal article" date="2023" name="Mol. Phylogenet. Evol.">
        <title>Genome-scale phylogeny and comparative genomics of the fungal order Sordariales.</title>
        <authorList>
            <person name="Hensen N."/>
            <person name="Bonometti L."/>
            <person name="Westerberg I."/>
            <person name="Brannstrom I.O."/>
            <person name="Guillou S."/>
            <person name="Cros-Aarteil S."/>
            <person name="Calhoun S."/>
            <person name="Haridas S."/>
            <person name="Kuo A."/>
            <person name="Mondo S."/>
            <person name="Pangilinan J."/>
            <person name="Riley R."/>
            <person name="LaButti K."/>
            <person name="Andreopoulos B."/>
            <person name="Lipzen A."/>
            <person name="Chen C."/>
            <person name="Yan M."/>
            <person name="Daum C."/>
            <person name="Ng V."/>
            <person name="Clum A."/>
            <person name="Steindorff A."/>
            <person name="Ohm R.A."/>
            <person name="Martin F."/>
            <person name="Silar P."/>
            <person name="Natvig D.O."/>
            <person name="Lalanne C."/>
            <person name="Gautier V."/>
            <person name="Ament-Velasquez S.L."/>
            <person name="Kruys A."/>
            <person name="Hutchinson M.I."/>
            <person name="Powell A.J."/>
            <person name="Barry K."/>
            <person name="Miller A.N."/>
            <person name="Grigoriev I.V."/>
            <person name="Debuchy R."/>
            <person name="Gladieux P."/>
            <person name="Hiltunen Thoren M."/>
            <person name="Johannesson H."/>
        </authorList>
    </citation>
    <scope>NUCLEOTIDE SEQUENCE</scope>
    <source>
        <strain evidence="2">SMH4131-1</strain>
    </source>
</reference>
<accession>A0AAE0IZJ4</accession>
<name>A0AAE0IZJ4_9PEZI</name>
<evidence type="ECO:0000313" key="3">
    <source>
        <dbReference type="Proteomes" id="UP001286456"/>
    </source>
</evidence>
<evidence type="ECO:0000313" key="2">
    <source>
        <dbReference type="EMBL" id="KAK3334226.1"/>
    </source>
</evidence>
<comment type="caution">
    <text evidence="2">The sequence shown here is derived from an EMBL/GenBank/DDBJ whole genome shotgun (WGS) entry which is preliminary data.</text>
</comment>
<protein>
    <submittedName>
        <fullName evidence="2">Uncharacterized protein</fullName>
    </submittedName>
</protein>
<sequence length="276" mass="30587">MSDKKMGWLPEDKVEDTRPPPPYTPGSGSGYDTGALQQSPKSLCSAYRQHDDAKVQQQGKCMTSKGSSSTWWRRALRRVPVSSHWALRQQVHNSNMHLAAAPTTAKGGGRPFSVMDLQILPRWNGHNGMTCGQGAMLPEGAARWQQARLSFSSDYLPELLRGPPIPWRANLDDCCQDDELCFVNYPYPVPFFTGQPESGKVKAYYHNDTATLSSGMSVSVGGHTYERTIQLSLQRDRRDSCYWSFALSLTSRDGDWLANLSRADAAALVGLDSAIR</sequence>
<feature type="compositionally biased region" description="Basic and acidic residues" evidence="1">
    <location>
        <begin position="1"/>
        <end position="18"/>
    </location>
</feature>
<organism evidence="2 3">
    <name type="scientific">Cercophora scortea</name>
    <dbReference type="NCBI Taxonomy" id="314031"/>
    <lineage>
        <taxon>Eukaryota</taxon>
        <taxon>Fungi</taxon>
        <taxon>Dikarya</taxon>
        <taxon>Ascomycota</taxon>
        <taxon>Pezizomycotina</taxon>
        <taxon>Sordariomycetes</taxon>
        <taxon>Sordariomycetidae</taxon>
        <taxon>Sordariales</taxon>
        <taxon>Lasiosphaeriaceae</taxon>
        <taxon>Cercophora</taxon>
    </lineage>
</organism>
<gene>
    <name evidence="2" type="ORF">B0T19DRAFT_484108</name>
</gene>
<dbReference type="AlphaFoldDB" id="A0AAE0IZJ4"/>
<feature type="region of interest" description="Disordered" evidence="1">
    <location>
        <begin position="1"/>
        <end position="39"/>
    </location>
</feature>
<dbReference type="Proteomes" id="UP001286456">
    <property type="component" value="Unassembled WGS sequence"/>
</dbReference>
<proteinExistence type="predicted"/>
<dbReference type="EMBL" id="JAUEPO010000002">
    <property type="protein sequence ID" value="KAK3334226.1"/>
    <property type="molecule type" value="Genomic_DNA"/>
</dbReference>
<evidence type="ECO:0000256" key="1">
    <source>
        <dbReference type="SAM" id="MobiDB-lite"/>
    </source>
</evidence>
<reference evidence="2" key="2">
    <citation type="submission" date="2023-06" db="EMBL/GenBank/DDBJ databases">
        <authorList>
            <consortium name="Lawrence Berkeley National Laboratory"/>
            <person name="Haridas S."/>
            <person name="Hensen N."/>
            <person name="Bonometti L."/>
            <person name="Westerberg I."/>
            <person name="Brannstrom I.O."/>
            <person name="Guillou S."/>
            <person name="Cros-Aarteil S."/>
            <person name="Calhoun S."/>
            <person name="Kuo A."/>
            <person name="Mondo S."/>
            <person name="Pangilinan J."/>
            <person name="Riley R."/>
            <person name="Labutti K."/>
            <person name="Andreopoulos B."/>
            <person name="Lipzen A."/>
            <person name="Chen C."/>
            <person name="Yanf M."/>
            <person name="Daum C."/>
            <person name="Ng V."/>
            <person name="Clum A."/>
            <person name="Steindorff A."/>
            <person name="Ohm R."/>
            <person name="Martin F."/>
            <person name="Silar P."/>
            <person name="Natvig D."/>
            <person name="Lalanne C."/>
            <person name="Gautier V."/>
            <person name="Ament-Velasquez S.L."/>
            <person name="Kruys A."/>
            <person name="Hutchinson M.I."/>
            <person name="Powell A.J."/>
            <person name="Barry K."/>
            <person name="Miller A.N."/>
            <person name="Grigoriev I.V."/>
            <person name="Debuchy R."/>
            <person name="Gladieux P."/>
            <person name="Thoren M.H."/>
            <person name="Johannesson H."/>
        </authorList>
    </citation>
    <scope>NUCLEOTIDE SEQUENCE</scope>
    <source>
        <strain evidence="2">SMH4131-1</strain>
    </source>
</reference>